<gene>
    <name evidence="4" type="ORF">SASPL_149811</name>
</gene>
<keyword evidence="2" id="KW-0808">Transferase</keyword>
<evidence type="ECO:0000313" key="4">
    <source>
        <dbReference type="EMBL" id="KAG6388386.1"/>
    </source>
</evidence>
<evidence type="ECO:0000256" key="2">
    <source>
        <dbReference type="ARBA" id="ARBA00022679"/>
    </source>
</evidence>
<dbReference type="EMBL" id="PNBA02000020">
    <property type="protein sequence ID" value="KAG6388386.1"/>
    <property type="molecule type" value="Genomic_DNA"/>
</dbReference>
<reference evidence="4" key="2">
    <citation type="submission" date="2020-08" db="EMBL/GenBank/DDBJ databases">
        <title>Plant Genome Project.</title>
        <authorList>
            <person name="Zhang R.-G."/>
        </authorList>
    </citation>
    <scope>NUCLEOTIDE SEQUENCE</scope>
    <source>
        <strain evidence="4">Huo1</strain>
        <tissue evidence="4">Leaf</tissue>
    </source>
</reference>
<name>A0A8X8W5N5_SALSN</name>
<comment type="caution">
    <text evidence="4">The sequence shown here is derived from an EMBL/GenBank/DDBJ whole genome shotgun (WGS) entry which is preliminary data.</text>
</comment>
<keyword evidence="5" id="KW-1185">Reference proteome</keyword>
<dbReference type="PANTHER" id="PTHR31623:SF70">
    <property type="entry name" value="TRANSFERASE, CHLORAMPHENICOL ACETYLTRANSFERASE-LIKE DOMAIN PROTEIN"/>
    <property type="match status" value="1"/>
</dbReference>
<dbReference type="InterPro" id="IPR023213">
    <property type="entry name" value="CAT-like_dom_sf"/>
</dbReference>
<dbReference type="AlphaFoldDB" id="A0A8X8W5N5"/>
<sequence>MNINQINTKLIKPITPTPQNLKNYHISFLDQHVVKKYIAVVLYYQSAPDNGRLEDSLAETLVHFYPLAGRYIKTDLTVDCSDQGAEFIEAEARGDVRVTDLIGKTDTIHLCPEQYFGLDEGVDDPLLSIQVTRFSCGGATIAVSVSHRVFDVSSLETFLSAWSSASKTGGGVAPVIPSFALASLLPNKDEKFGLDSNKCQGKEQKIAVKRLLFEKRALTRLTTKALIRLDRTTHGKSRDFVVFQPINMRGRTGVPSPKNACGNMSFGSFTRRVSAKEEVGIGELVGLIGDGVRRGIAEYTEILCPDRDGRDVIIHVRNKNIKEVFKSETFVVSFTDWSKFGFYEVDFGWGRPIWSGVGPQRPRGNQTIMMRSKEGDGIEAWVHLNEDDMDLFEQDVEIKLFMS</sequence>
<evidence type="ECO:0000256" key="1">
    <source>
        <dbReference type="ARBA" id="ARBA00009861"/>
    </source>
</evidence>
<dbReference type="GO" id="GO:0016746">
    <property type="term" value="F:acyltransferase activity"/>
    <property type="evidence" value="ECO:0007669"/>
    <property type="project" value="UniProtKB-KW"/>
</dbReference>
<organism evidence="4">
    <name type="scientific">Salvia splendens</name>
    <name type="common">Scarlet sage</name>
    <dbReference type="NCBI Taxonomy" id="180675"/>
    <lineage>
        <taxon>Eukaryota</taxon>
        <taxon>Viridiplantae</taxon>
        <taxon>Streptophyta</taxon>
        <taxon>Embryophyta</taxon>
        <taxon>Tracheophyta</taxon>
        <taxon>Spermatophyta</taxon>
        <taxon>Magnoliopsida</taxon>
        <taxon>eudicotyledons</taxon>
        <taxon>Gunneridae</taxon>
        <taxon>Pentapetalae</taxon>
        <taxon>asterids</taxon>
        <taxon>lamiids</taxon>
        <taxon>Lamiales</taxon>
        <taxon>Lamiaceae</taxon>
        <taxon>Nepetoideae</taxon>
        <taxon>Mentheae</taxon>
        <taxon>Salviinae</taxon>
        <taxon>Salvia</taxon>
        <taxon>Salvia subgen. Calosphace</taxon>
        <taxon>core Calosphace</taxon>
    </lineage>
</organism>
<dbReference type="Gene3D" id="3.30.559.10">
    <property type="entry name" value="Chloramphenicol acetyltransferase-like domain"/>
    <property type="match status" value="2"/>
</dbReference>
<dbReference type="Pfam" id="PF02458">
    <property type="entry name" value="Transferase"/>
    <property type="match status" value="2"/>
</dbReference>
<accession>A0A8X8W5N5</accession>
<dbReference type="Proteomes" id="UP000298416">
    <property type="component" value="Unassembled WGS sequence"/>
</dbReference>
<protein>
    <submittedName>
        <fullName evidence="4">Uncharacterized protein</fullName>
    </submittedName>
</protein>
<keyword evidence="3" id="KW-0012">Acyltransferase</keyword>
<proteinExistence type="inferred from homology"/>
<dbReference type="PANTHER" id="PTHR31623">
    <property type="entry name" value="F21J9.9"/>
    <property type="match status" value="1"/>
</dbReference>
<evidence type="ECO:0000313" key="5">
    <source>
        <dbReference type="Proteomes" id="UP000298416"/>
    </source>
</evidence>
<comment type="similarity">
    <text evidence="1">Belongs to the plant acyltransferase family.</text>
</comment>
<reference evidence="4" key="1">
    <citation type="submission" date="2018-01" db="EMBL/GenBank/DDBJ databases">
        <authorList>
            <person name="Mao J.F."/>
        </authorList>
    </citation>
    <scope>NUCLEOTIDE SEQUENCE</scope>
    <source>
        <strain evidence="4">Huo1</strain>
        <tissue evidence="4">Leaf</tissue>
    </source>
</reference>
<evidence type="ECO:0000256" key="3">
    <source>
        <dbReference type="ARBA" id="ARBA00023315"/>
    </source>
</evidence>